<evidence type="ECO:0000256" key="4">
    <source>
        <dbReference type="ARBA" id="ARBA00022741"/>
    </source>
</evidence>
<dbReference type="InterPro" id="IPR033708">
    <property type="entry name" value="Anticodon_Ile_BEm"/>
</dbReference>
<dbReference type="InterPro" id="IPR002300">
    <property type="entry name" value="aa-tRNA-synth_Ia"/>
</dbReference>
<evidence type="ECO:0000259" key="12">
    <source>
        <dbReference type="Pfam" id="PF08264"/>
    </source>
</evidence>
<name>A0ABY8IJQ8_9HYPH</name>
<keyword evidence="6 10" id="KW-0648">Protein biosynthesis</keyword>
<keyword evidence="7 10" id="KW-0030">Aminoacyl-tRNA synthetase</keyword>
<comment type="subunit">
    <text evidence="10">Monomer.</text>
</comment>
<keyword evidence="5 10" id="KW-0067">ATP-binding</keyword>
<keyword evidence="14" id="KW-1185">Reference proteome</keyword>
<dbReference type="GO" id="GO:0004822">
    <property type="term" value="F:isoleucine-tRNA ligase activity"/>
    <property type="evidence" value="ECO:0007669"/>
    <property type="project" value="UniProtKB-EC"/>
</dbReference>
<feature type="binding site" evidence="10">
    <location>
        <position position="621"/>
    </location>
    <ligand>
        <name>L-isoleucyl-5'-AMP</name>
        <dbReference type="ChEBI" id="CHEBI:178002"/>
    </ligand>
</feature>
<keyword evidence="2 10" id="KW-0963">Cytoplasm</keyword>
<dbReference type="EC" id="6.1.1.5" evidence="10"/>
<dbReference type="SUPFAM" id="SSF47323">
    <property type="entry name" value="Anticodon-binding domain of a subclass of class I aminoacyl-tRNA synthetases"/>
    <property type="match status" value="1"/>
</dbReference>
<dbReference type="InterPro" id="IPR009080">
    <property type="entry name" value="tRNAsynth_Ia_anticodon-bd"/>
</dbReference>
<dbReference type="InterPro" id="IPR001412">
    <property type="entry name" value="aa-tRNA-synth_I_CS"/>
</dbReference>
<dbReference type="Pfam" id="PF08264">
    <property type="entry name" value="Anticodon_1"/>
    <property type="match status" value="1"/>
</dbReference>
<comment type="caution">
    <text evidence="10">Lacks conserved residue(s) required for the propagation of feature annotation.</text>
</comment>
<feature type="binding site" evidence="10">
    <location>
        <position position="665"/>
    </location>
    <ligand>
        <name>ATP</name>
        <dbReference type="ChEBI" id="CHEBI:30616"/>
    </ligand>
</feature>
<protein>
    <recommendedName>
        <fullName evidence="10">Isoleucine--tRNA ligase</fullName>
        <ecNumber evidence="10">6.1.1.5</ecNumber>
    </recommendedName>
    <alternativeName>
        <fullName evidence="10">Isoleucyl-tRNA synthetase</fullName>
        <shortName evidence="10">IleRS</shortName>
    </alternativeName>
</protein>
<dbReference type="Proteomes" id="UP000318939">
    <property type="component" value="Chromosome"/>
</dbReference>
<dbReference type="InterPro" id="IPR013155">
    <property type="entry name" value="M/V/L/I-tRNA-synth_anticd-bd"/>
</dbReference>
<dbReference type="PROSITE" id="PS00178">
    <property type="entry name" value="AA_TRNA_LIGASE_I"/>
    <property type="match status" value="1"/>
</dbReference>
<feature type="short sequence motif" description="'KMSKS' region" evidence="10">
    <location>
        <begin position="662"/>
        <end position="666"/>
    </location>
</feature>
<keyword evidence="3 10" id="KW-0436">Ligase</keyword>
<dbReference type="NCBIfam" id="TIGR00392">
    <property type="entry name" value="ileS"/>
    <property type="match status" value="1"/>
</dbReference>
<dbReference type="Gene3D" id="3.90.740.10">
    <property type="entry name" value="Valyl/Leucyl/Isoleucyl-tRNA synthetase, editing domain"/>
    <property type="match status" value="1"/>
</dbReference>
<evidence type="ECO:0000256" key="6">
    <source>
        <dbReference type="ARBA" id="ARBA00022917"/>
    </source>
</evidence>
<evidence type="ECO:0000256" key="10">
    <source>
        <dbReference type="HAMAP-Rule" id="MF_02002"/>
    </source>
</evidence>
<feature type="domain" description="Methionyl/Valyl/Leucyl/Isoleucyl-tRNA synthetase anticodon-binding" evidence="12">
    <location>
        <begin position="744"/>
        <end position="893"/>
    </location>
</feature>
<evidence type="ECO:0000256" key="7">
    <source>
        <dbReference type="ARBA" id="ARBA00023146"/>
    </source>
</evidence>
<evidence type="ECO:0000256" key="5">
    <source>
        <dbReference type="ARBA" id="ARBA00022840"/>
    </source>
</evidence>
<feature type="short sequence motif" description="'HIGH' region" evidence="10">
    <location>
        <begin position="64"/>
        <end position="74"/>
    </location>
</feature>
<sequence length="988" mass="111168">MTDTPEKIDYSKTLYLPETEFPMRAGLPQKEPEMAAKWKQMGLYKKLRASAAGREKFVLHDGPPYANGNIHIGHALNKVLKDVITRSFQMRGFDANYVPGWDCHGLPIEWKIEEKYREKGKDKNEVPVNEFRQECRDFAQGWIDIQSEEFRRLGIEGDFDNPYTTMAFHSEARIAGELLKIAKSGQLYRGSKPIMWSVVERTALAEAEVEYHEVESDTIWVKFPVVKVDSSYTWIDKKTGAQPQIDLEKSPLKGASIVIWTTTPWTIPGNRAISFSSKIKYALYEVTEAANDFGPQPGEKLIFAESLAQACAEKAKVKLSQITELDGYAMGKAFTCAHPLADMGYTFDVPLIDGDHVTDDAGTGFVHTAPSHGREDFEAWMSSVRQLEARGIDVKIPFPVDDAGFYTEDAFGFGPSAEGGAARVLDDNGKKGDANKRVIEALIAAGNLFARGRIKHDYPHSWRSKKPVIFRNTPQWFVYMDKQLDDGKTLRIRALEAIDQTRFVPAGGQNRLRAMIEQRPDWVLSRQRAWGVPICVFADEEGNVLLDDAVNERILAAFEKEGADAWFAEGAKDRFLGNEHDGERWQMVTDILDVWFDSGCTHTFTLEDRPDLKWPADVYLEGSDQHRGWFHSSLLESCATRGRAPYNAVVTHGFTMAEDGRKMSKSLGNTVTPQEVMGQSGADILRLWVMNTDYWEDQRLGKTIIQTNIDSYRKIRNTLRWMLGTLAHDHGDEIAYADLPELERLMLNRLSELDKVVRGGYDEFDFKRIVRSLSDFANVELSAFYFDIRKDALYCDAPSSPKRRAALYVIRKLFDCLVLWFAPMMPFTTEEAWLSRDPNAVSVHLEQFPTIPGEWSNEPVAEKWKKVRTVRRAVTGALEIERKDKRIGSSLEAAPVVHVGDPELLAALEGLDFAEICITSDISVVAGEGPAEAFRLEDGTKVAVEQKLAEGVKCARSWKITKDVGSDPAYPDISARDAAAMHELAALA</sequence>
<comment type="catalytic activity">
    <reaction evidence="9 10">
        <text>tRNA(Ile) + L-isoleucine + ATP = L-isoleucyl-tRNA(Ile) + AMP + diphosphate</text>
        <dbReference type="Rhea" id="RHEA:11060"/>
        <dbReference type="Rhea" id="RHEA-COMP:9666"/>
        <dbReference type="Rhea" id="RHEA-COMP:9695"/>
        <dbReference type="ChEBI" id="CHEBI:30616"/>
        <dbReference type="ChEBI" id="CHEBI:33019"/>
        <dbReference type="ChEBI" id="CHEBI:58045"/>
        <dbReference type="ChEBI" id="CHEBI:78442"/>
        <dbReference type="ChEBI" id="CHEBI:78528"/>
        <dbReference type="ChEBI" id="CHEBI:456215"/>
        <dbReference type="EC" id="6.1.1.5"/>
    </reaction>
</comment>
<dbReference type="InterPro" id="IPR023585">
    <property type="entry name" value="Ile-tRNA-ligase_type1"/>
</dbReference>
<dbReference type="HAMAP" id="MF_02002">
    <property type="entry name" value="Ile_tRNA_synth_type1"/>
    <property type="match status" value="1"/>
</dbReference>
<dbReference type="PANTHER" id="PTHR42765:SF1">
    <property type="entry name" value="ISOLEUCINE--TRNA LIGASE, MITOCHONDRIAL"/>
    <property type="match status" value="1"/>
</dbReference>
<evidence type="ECO:0000259" key="11">
    <source>
        <dbReference type="Pfam" id="PF00133"/>
    </source>
</evidence>
<evidence type="ECO:0000256" key="3">
    <source>
        <dbReference type="ARBA" id="ARBA00022598"/>
    </source>
</evidence>
<dbReference type="RefSeq" id="WP_142824108.1">
    <property type="nucleotide sequence ID" value="NZ_CP117267.1"/>
</dbReference>
<evidence type="ECO:0000313" key="14">
    <source>
        <dbReference type="Proteomes" id="UP000318939"/>
    </source>
</evidence>
<evidence type="ECO:0000256" key="2">
    <source>
        <dbReference type="ARBA" id="ARBA00022490"/>
    </source>
</evidence>
<dbReference type="InterPro" id="IPR050081">
    <property type="entry name" value="Ile-tRNA_ligase"/>
</dbReference>
<reference evidence="13" key="1">
    <citation type="journal article" date="2019" name="Phytopathology">
        <title>A Novel Group of Rhizobium tumorigenes-Like Agrobacteria Associated with Crown Gall Disease of Rhododendron and Blueberry.</title>
        <authorList>
            <person name="Kuzmanovic N."/>
            <person name="Behrens P."/>
            <person name="Idczak E."/>
            <person name="Wagner S."/>
            <person name="Gotz M."/>
            <person name="Sproer C."/>
            <person name="Bunk B."/>
            <person name="Overmann J."/>
            <person name="Smalla K."/>
        </authorList>
    </citation>
    <scope>NUCLEOTIDE SEQUENCE</scope>
    <source>
        <strain evidence="13">Rho-6.2</strain>
    </source>
</reference>
<dbReference type="EMBL" id="CP117267">
    <property type="protein sequence ID" value="WFS23270.1"/>
    <property type="molecule type" value="Genomic_DNA"/>
</dbReference>
<dbReference type="CDD" id="cd07960">
    <property type="entry name" value="Anticodon_Ia_Ile_BEm"/>
    <property type="match status" value="1"/>
</dbReference>
<evidence type="ECO:0000256" key="9">
    <source>
        <dbReference type="ARBA" id="ARBA00048359"/>
    </source>
</evidence>
<comment type="similarity">
    <text evidence="1 10">Belongs to the class-I aminoacyl-tRNA synthetase family. IleS type 1 subfamily.</text>
</comment>
<comment type="domain">
    <text evidence="10">IleRS has two distinct active sites: one for aminoacylation and one for editing. The misactivated valine is translocated from the active site to the editing site, which sterically excludes the correctly activated isoleucine. The single editing site contains two valyl binding pockets, one specific for each substrate (Val-AMP or Val-tRNA(Ile)).</text>
</comment>
<dbReference type="InterPro" id="IPR009008">
    <property type="entry name" value="Val/Leu/Ile-tRNA-synth_edit"/>
</dbReference>
<evidence type="ECO:0000256" key="1">
    <source>
        <dbReference type="ARBA" id="ARBA00006887"/>
    </source>
</evidence>
<accession>A0ABY8IJQ8</accession>
<proteinExistence type="inferred from homology"/>
<feature type="domain" description="Aminoacyl-tRNA synthetase class Ia" evidence="11">
    <location>
        <begin position="34"/>
        <end position="699"/>
    </location>
</feature>
<evidence type="ECO:0000256" key="8">
    <source>
        <dbReference type="ARBA" id="ARBA00025217"/>
    </source>
</evidence>
<dbReference type="Gene3D" id="3.40.50.620">
    <property type="entry name" value="HUPs"/>
    <property type="match status" value="2"/>
</dbReference>
<comment type="subcellular location">
    <subcellularLocation>
        <location evidence="10">Cytoplasm</location>
    </subcellularLocation>
</comment>
<comment type="function">
    <text evidence="8 10">Catalyzes the attachment of isoleucine to tRNA(Ile). As IleRS can inadvertently accommodate and process structurally similar amino acids such as valine, to avoid such errors it has two additional distinct tRNA(Ile)-dependent editing activities. One activity is designated as 'pretransfer' editing and involves the hydrolysis of activated Val-AMP. The other activity is designated 'posttransfer' editing and involves deacylation of mischarged Val-tRNA(Ile).</text>
</comment>
<reference evidence="13" key="2">
    <citation type="journal article" date="2023" name="MicrobiologyOpen">
        <title>Genomics of the tumorigenes clade of the family Rhizobiaceae and description of Rhizobium rhododendri sp. nov.</title>
        <authorList>
            <person name="Kuzmanovic N."/>
            <person name="diCenzo G.C."/>
            <person name="Bunk B."/>
            <person name="Sproeer C."/>
            <person name="Fruehling A."/>
            <person name="Neumann-Schaal M."/>
            <person name="Overmann J."/>
            <person name="Smalla K."/>
        </authorList>
    </citation>
    <scope>NUCLEOTIDE SEQUENCE</scope>
    <source>
        <strain evidence="13">Rho-6.2</strain>
    </source>
</reference>
<dbReference type="Gene3D" id="1.10.730.20">
    <property type="match status" value="1"/>
</dbReference>
<evidence type="ECO:0000313" key="13">
    <source>
        <dbReference type="EMBL" id="WFS23270.1"/>
    </source>
</evidence>
<dbReference type="PANTHER" id="PTHR42765">
    <property type="entry name" value="SOLEUCYL-TRNA SYNTHETASE"/>
    <property type="match status" value="1"/>
</dbReference>
<dbReference type="SUPFAM" id="SSF50677">
    <property type="entry name" value="ValRS/IleRS/LeuRS editing domain"/>
    <property type="match status" value="1"/>
</dbReference>
<gene>
    <name evidence="10 13" type="primary">ileS</name>
    <name evidence="13" type="ORF">PR018_01720</name>
</gene>
<dbReference type="SUPFAM" id="SSF52374">
    <property type="entry name" value="Nucleotidylyl transferase"/>
    <property type="match status" value="1"/>
</dbReference>
<keyword evidence="4 10" id="KW-0547">Nucleotide-binding</keyword>
<organism evidence="13 14">
    <name type="scientific">Rhizobium rhododendri</name>
    <dbReference type="NCBI Taxonomy" id="2506430"/>
    <lineage>
        <taxon>Bacteria</taxon>
        <taxon>Pseudomonadati</taxon>
        <taxon>Pseudomonadota</taxon>
        <taxon>Alphaproteobacteria</taxon>
        <taxon>Hyphomicrobiales</taxon>
        <taxon>Rhizobiaceae</taxon>
        <taxon>Rhizobium/Agrobacterium group</taxon>
        <taxon>Rhizobium</taxon>
    </lineage>
</organism>
<dbReference type="Pfam" id="PF00133">
    <property type="entry name" value="tRNA-synt_1"/>
    <property type="match status" value="1"/>
</dbReference>
<dbReference type="InterPro" id="IPR002301">
    <property type="entry name" value="Ile-tRNA-ligase"/>
</dbReference>
<dbReference type="PRINTS" id="PR00984">
    <property type="entry name" value="TRNASYNTHILE"/>
</dbReference>
<dbReference type="InterPro" id="IPR014729">
    <property type="entry name" value="Rossmann-like_a/b/a_fold"/>
</dbReference>